<reference evidence="7" key="1">
    <citation type="submission" date="2025-08" db="UniProtKB">
        <authorList>
            <consortium name="Ensembl"/>
        </authorList>
    </citation>
    <scope>IDENTIFICATION</scope>
</reference>
<feature type="compositionally biased region" description="Basic and acidic residues" evidence="6">
    <location>
        <begin position="244"/>
        <end position="253"/>
    </location>
</feature>
<protein>
    <recommendedName>
        <fullName evidence="1">Leucine-rich repeat-containing protein 41</fullName>
    </recommendedName>
</protein>
<accession>A0A8C6UTF8</accession>
<evidence type="ECO:0000256" key="6">
    <source>
        <dbReference type="SAM" id="MobiDB-lite"/>
    </source>
</evidence>
<dbReference type="Proteomes" id="UP000694523">
    <property type="component" value="Unplaced"/>
</dbReference>
<proteinExistence type="predicted"/>
<dbReference type="PANTHER" id="PTHR15354">
    <property type="entry name" value="MUF1"/>
    <property type="match status" value="1"/>
</dbReference>
<feature type="region of interest" description="Disordered" evidence="6">
    <location>
        <begin position="218"/>
        <end position="267"/>
    </location>
</feature>
<organism evidence="7 8">
    <name type="scientific">Neogobius melanostomus</name>
    <name type="common">round goby</name>
    <dbReference type="NCBI Taxonomy" id="47308"/>
    <lineage>
        <taxon>Eukaryota</taxon>
        <taxon>Metazoa</taxon>
        <taxon>Chordata</taxon>
        <taxon>Craniata</taxon>
        <taxon>Vertebrata</taxon>
        <taxon>Euteleostomi</taxon>
        <taxon>Actinopterygii</taxon>
        <taxon>Neopterygii</taxon>
        <taxon>Teleostei</taxon>
        <taxon>Neoteleostei</taxon>
        <taxon>Acanthomorphata</taxon>
        <taxon>Gobiaria</taxon>
        <taxon>Gobiiformes</taxon>
        <taxon>Gobioidei</taxon>
        <taxon>Gobiidae</taxon>
        <taxon>Benthophilinae</taxon>
        <taxon>Neogobiini</taxon>
        <taxon>Neogobius</taxon>
    </lineage>
</organism>
<dbReference type="InterPro" id="IPR026137">
    <property type="entry name" value="Leu_rpt_41"/>
</dbReference>
<dbReference type="PANTHER" id="PTHR15354:SF1">
    <property type="entry name" value="LEUCINE-RICH REPEAT-CONTAINING PROTEIN 41"/>
    <property type="match status" value="1"/>
</dbReference>
<keyword evidence="8" id="KW-1185">Reference proteome</keyword>
<evidence type="ECO:0000256" key="2">
    <source>
        <dbReference type="ARBA" id="ARBA00022553"/>
    </source>
</evidence>
<evidence type="ECO:0000313" key="7">
    <source>
        <dbReference type="Ensembl" id="ENSNMLP00000037688.1"/>
    </source>
</evidence>
<evidence type="ECO:0000256" key="3">
    <source>
        <dbReference type="ARBA" id="ARBA00022614"/>
    </source>
</evidence>
<dbReference type="Gene3D" id="3.80.10.10">
    <property type="entry name" value="Ribonuclease Inhibitor"/>
    <property type="match status" value="1"/>
</dbReference>
<evidence type="ECO:0000256" key="5">
    <source>
        <dbReference type="ARBA" id="ARBA00022786"/>
    </source>
</evidence>
<evidence type="ECO:0000256" key="1">
    <source>
        <dbReference type="ARBA" id="ARBA00014201"/>
    </source>
</evidence>
<feature type="compositionally biased region" description="Polar residues" evidence="6">
    <location>
        <begin position="218"/>
        <end position="233"/>
    </location>
</feature>
<reference evidence="7" key="2">
    <citation type="submission" date="2025-09" db="UniProtKB">
        <authorList>
            <consortium name="Ensembl"/>
        </authorList>
    </citation>
    <scope>IDENTIFICATION</scope>
</reference>
<sequence length="566" mass="62950">MAEGSASSPSLKLLCFRVVREHFCALAAHAAAVLPCDLLEELQPHLTVCQLDQLQPALNTRGVSTLSGWSHILRHMRRSFSVKVDSEENAKLLVMSGLFFSVLYDSGSRYIRSNISSLDIPLFLGTAARYTKHLALRNKPETLRRLTTEWRSVLHQLERHVQSVTVSHRLDPSKPVNQPAVLVLHRLLDHGQAREMVFEARCPLTLAWILHRRGSQATDTTAGCSGPSSSSEELQGPASKRPRRDSGTEHEEGGSTDGVEESDAQGDCWGDRVHSKACPRRPIEVLELTQCNTDCLKVLLSALPSWSSLRRLNLHSVGIFTPSSALDLAGALQERSRRPGGGLAELNVCTLPCPSLLERLLEACPHLMGLSAEVHNVPGNWTVRGPPKPQNQCQSCGSLISLHLEDVNLSDSLEYILLLLKRCRLIDLCLKDCRLLEKWTNKEESLERLTTALSNHRSLRWLGLAHNRIAKHVPVLAQLFSGFPNSSLERVDLSSNFIQPGELLEFSRRVGALRPNRRLTLDLRRNPGDRDPDSWRSAVSSLAPYCNLQLQGWSSTDTMVDHVSNM</sequence>
<evidence type="ECO:0000256" key="4">
    <source>
        <dbReference type="ARBA" id="ARBA00022737"/>
    </source>
</evidence>
<keyword evidence="2" id="KW-0597">Phosphoprotein</keyword>
<dbReference type="SUPFAM" id="SSF52047">
    <property type="entry name" value="RNI-like"/>
    <property type="match status" value="1"/>
</dbReference>
<dbReference type="InterPro" id="IPR032675">
    <property type="entry name" value="LRR_dom_sf"/>
</dbReference>
<dbReference type="AlphaFoldDB" id="A0A8C6UTF8"/>
<keyword evidence="4" id="KW-0677">Repeat</keyword>
<keyword evidence="3" id="KW-0433">Leucine-rich repeat</keyword>
<keyword evidence="5" id="KW-0833">Ubl conjugation pathway</keyword>
<evidence type="ECO:0000313" key="8">
    <source>
        <dbReference type="Proteomes" id="UP000694523"/>
    </source>
</evidence>
<name>A0A8C6UTF8_9GOBI</name>
<dbReference type="Ensembl" id="ENSNMLT00000041972.1">
    <property type="protein sequence ID" value="ENSNMLP00000037688.1"/>
    <property type="gene ID" value="ENSNMLG00000023324.1"/>
</dbReference>